<dbReference type="GO" id="GO:0016787">
    <property type="term" value="F:hydrolase activity"/>
    <property type="evidence" value="ECO:0007669"/>
    <property type="project" value="UniProtKB-KW"/>
</dbReference>
<evidence type="ECO:0000313" key="8">
    <source>
        <dbReference type="EMBL" id="SUD90576.1"/>
    </source>
</evidence>
<proteinExistence type="predicted"/>
<dbReference type="InterPro" id="IPR054712">
    <property type="entry name" value="Cas3-like_dom"/>
</dbReference>
<protein>
    <submittedName>
        <fullName evidence="8">CRISPR-associated helicase Cas3</fullName>
    </submittedName>
</protein>
<dbReference type="PROSITE" id="PS51643">
    <property type="entry name" value="HD_CAS3"/>
    <property type="match status" value="1"/>
</dbReference>
<dbReference type="CDD" id="cd09641">
    <property type="entry name" value="Cas3''_I"/>
    <property type="match status" value="1"/>
</dbReference>
<evidence type="ECO:0000256" key="3">
    <source>
        <dbReference type="ARBA" id="ARBA00022806"/>
    </source>
</evidence>
<keyword evidence="5" id="KW-0051">Antiviral defense</keyword>
<dbReference type="AlphaFoldDB" id="A0A379LIY9"/>
<dbReference type="Proteomes" id="UP000254123">
    <property type="component" value="Unassembled WGS sequence"/>
</dbReference>
<gene>
    <name evidence="8" type="ORF">NCTC10526_00909</name>
</gene>
<evidence type="ECO:0000256" key="1">
    <source>
        <dbReference type="ARBA" id="ARBA00022741"/>
    </source>
</evidence>
<dbReference type="InterPro" id="IPR006483">
    <property type="entry name" value="CRISPR-assoc_Cas3_HD"/>
</dbReference>
<evidence type="ECO:0000313" key="9">
    <source>
        <dbReference type="Proteomes" id="UP000254123"/>
    </source>
</evidence>
<dbReference type="SUPFAM" id="SSF109604">
    <property type="entry name" value="HD-domain/PDEase-like"/>
    <property type="match status" value="1"/>
</dbReference>
<dbReference type="GO" id="GO:0003676">
    <property type="term" value="F:nucleic acid binding"/>
    <property type="evidence" value="ECO:0007669"/>
    <property type="project" value="InterPro"/>
</dbReference>
<dbReference type="EMBL" id="UGVC01000001">
    <property type="protein sequence ID" value="SUD90576.1"/>
    <property type="molecule type" value="Genomic_DNA"/>
</dbReference>
<dbReference type="InterPro" id="IPR011545">
    <property type="entry name" value="DEAD/DEAH_box_helicase_dom"/>
</dbReference>
<dbReference type="InterPro" id="IPR006674">
    <property type="entry name" value="HD_domain"/>
</dbReference>
<dbReference type="STRING" id="1123034.GCA_000685805_02369"/>
<dbReference type="Pfam" id="PF00270">
    <property type="entry name" value="DEAD"/>
    <property type="match status" value="1"/>
</dbReference>
<dbReference type="SUPFAM" id="SSF52540">
    <property type="entry name" value="P-loop containing nucleoside triphosphate hydrolases"/>
    <property type="match status" value="1"/>
</dbReference>
<dbReference type="Gene3D" id="1.10.3210.10">
    <property type="entry name" value="Hypothetical protein af1432"/>
    <property type="match status" value="1"/>
</dbReference>
<dbReference type="NCBIfam" id="TIGR01587">
    <property type="entry name" value="cas3_core"/>
    <property type="match status" value="1"/>
</dbReference>
<name>A0A379LIY9_9GAMM</name>
<evidence type="ECO:0000256" key="4">
    <source>
        <dbReference type="ARBA" id="ARBA00022840"/>
    </source>
</evidence>
<sequence length="827" mass="94725">MMPKADCDFEQQDSKSFIAHVRQGDDGQWLIHDLYEHCEQVGKLADKFAGDLGGGFAKIQGLYHDIGKYRQPFQERIRISSGYGFDEEAHLEQKAGKASHSHAGAMLMYQAHPLGVALAYTIAGHHTGLPDWTNNTAKCLSTRLTNDNSKLELEQTLHNLPITFKNIPDLQTLLPDFILKGQIRFETWHIWIRYLFSCLVDADFLDTEYFMSPDKQLLRGNYPNLKQLQKKFSSYMQSLQDTAEDTYVNKIRCDIYDQCIKAGKVENSIFTLTVPTGGGKTLSSMGFALEHALNFNKKRIIYAIPFTTIIEQNAQVFKKIFEQSDSDNGSKEVLKQSNFCVIEHHSNLDQPLSEESSKNRLASENWDAPIIVTTNVQLFESLFASRTSQCRKIHNIANSVIVLDEAQKIPRDFQKPITDMMRELSKNYGVTWLLCTATQPKLDRHTDAFGHTLFEGLPQPYRIISDEEALAESLKRVDIHFPIQNERWTWKQTAEHIVGQNSQCVLAIVNTRRDANELYQHLYDLKPNALIIHLSASMCPMHRELMIMFINQVLNKYHKNEMDLPFYVVSTQLIEAGVDVDFPIVYRAMTGLDSIAQSAGRCNREGKMSGIGQVIIFQPEKDAPAGELLQAQTSTYEILEDIKDTPLSPLAFYKYFSLFNSKGNSDKHNISELLTAKKESGTPLAISFRTASEKFNLINNNGVTVICPFYHAIMSHTQDQKTKNQLIEQIINQFPEQQWLTEIEKLSFCKEEQLPVEQLLTLLEQDDANRWVYRKLQRYSVTIPRYLLEQNSDMFKLKAGMYIAKDYNFLTGIVCNYEPLTRDECVW</sequence>
<feature type="domain" description="HD Cas3-type" evidence="7">
    <location>
        <begin position="27"/>
        <end position="205"/>
    </location>
</feature>
<dbReference type="RefSeq" id="WP_051584548.1">
    <property type="nucleotide sequence ID" value="NZ_CAJHAQ010000001.1"/>
</dbReference>
<dbReference type="PROSITE" id="PS51192">
    <property type="entry name" value="HELICASE_ATP_BIND_1"/>
    <property type="match status" value="1"/>
</dbReference>
<dbReference type="SMART" id="SM00487">
    <property type="entry name" value="DEXDc"/>
    <property type="match status" value="1"/>
</dbReference>
<dbReference type="Pfam" id="PF01966">
    <property type="entry name" value="HD"/>
    <property type="match status" value="1"/>
</dbReference>
<feature type="domain" description="Helicase ATP-binding" evidence="6">
    <location>
        <begin position="261"/>
        <end position="457"/>
    </location>
</feature>
<dbReference type="InterPro" id="IPR014001">
    <property type="entry name" value="Helicase_ATP-bd"/>
</dbReference>
<keyword evidence="9" id="KW-1185">Reference proteome</keyword>
<keyword evidence="3" id="KW-0347">Helicase</keyword>
<dbReference type="NCBIfam" id="TIGR01596">
    <property type="entry name" value="cas3_HD"/>
    <property type="match status" value="1"/>
</dbReference>
<keyword evidence="2" id="KW-0378">Hydrolase</keyword>
<reference evidence="8 9" key="1">
    <citation type="submission" date="2018-06" db="EMBL/GenBank/DDBJ databases">
        <authorList>
            <consortium name="Pathogen Informatics"/>
            <person name="Doyle S."/>
        </authorList>
    </citation>
    <scope>NUCLEOTIDE SEQUENCE [LARGE SCALE GENOMIC DNA]</scope>
    <source>
        <strain evidence="8 9">NCTC10526</strain>
    </source>
</reference>
<dbReference type="InterPro" id="IPR027417">
    <property type="entry name" value="P-loop_NTPase"/>
</dbReference>
<keyword evidence="1" id="KW-0547">Nucleotide-binding</keyword>
<dbReference type="GO" id="GO:0051607">
    <property type="term" value="P:defense response to virus"/>
    <property type="evidence" value="ECO:0007669"/>
    <property type="project" value="UniProtKB-KW"/>
</dbReference>
<evidence type="ECO:0000256" key="2">
    <source>
        <dbReference type="ARBA" id="ARBA00022801"/>
    </source>
</evidence>
<dbReference type="GO" id="GO:0004386">
    <property type="term" value="F:helicase activity"/>
    <property type="evidence" value="ECO:0007669"/>
    <property type="project" value="UniProtKB-KW"/>
</dbReference>
<evidence type="ECO:0000256" key="5">
    <source>
        <dbReference type="ARBA" id="ARBA00023118"/>
    </source>
</evidence>
<dbReference type="Gene3D" id="3.40.50.300">
    <property type="entry name" value="P-loop containing nucleotide triphosphate hydrolases"/>
    <property type="match status" value="2"/>
</dbReference>
<dbReference type="GO" id="GO:0005524">
    <property type="term" value="F:ATP binding"/>
    <property type="evidence" value="ECO:0007669"/>
    <property type="project" value="UniProtKB-KW"/>
</dbReference>
<accession>A0A379LIY9</accession>
<evidence type="ECO:0000259" key="6">
    <source>
        <dbReference type="PROSITE" id="PS51192"/>
    </source>
</evidence>
<dbReference type="CDD" id="cd17930">
    <property type="entry name" value="DEXHc_cas3"/>
    <property type="match status" value="1"/>
</dbReference>
<evidence type="ECO:0000259" key="7">
    <source>
        <dbReference type="PROSITE" id="PS51643"/>
    </source>
</evidence>
<keyword evidence="4" id="KW-0067">ATP-binding</keyword>
<dbReference type="Pfam" id="PF22590">
    <property type="entry name" value="Cas3-like_C_2"/>
    <property type="match status" value="1"/>
</dbReference>
<dbReference type="InterPro" id="IPR006474">
    <property type="entry name" value="Helicase_Cas3_CRISPR-ass_core"/>
</dbReference>
<organism evidence="8 9">
    <name type="scientific">Psychrobacter phenylpyruvicus</name>
    <dbReference type="NCBI Taxonomy" id="29432"/>
    <lineage>
        <taxon>Bacteria</taxon>
        <taxon>Pseudomonadati</taxon>
        <taxon>Pseudomonadota</taxon>
        <taxon>Gammaproteobacteria</taxon>
        <taxon>Moraxellales</taxon>
        <taxon>Moraxellaceae</taxon>
        <taxon>Psychrobacter</taxon>
    </lineage>
</organism>